<gene>
    <name evidence="3" type="ORF">COV57_01765</name>
</gene>
<evidence type="ECO:0008006" key="5">
    <source>
        <dbReference type="Google" id="ProtNLM"/>
    </source>
</evidence>
<dbReference type="Gene3D" id="3.90.640.10">
    <property type="entry name" value="Actin, Chain A, domain 4"/>
    <property type="match status" value="2"/>
</dbReference>
<dbReference type="InterPro" id="IPR013126">
    <property type="entry name" value="Hsp_70_fam"/>
</dbReference>
<dbReference type="SUPFAM" id="SSF53067">
    <property type="entry name" value="Actin-like ATPase domain"/>
    <property type="match status" value="2"/>
</dbReference>
<accession>A0A2H0N9Y4</accession>
<dbReference type="Proteomes" id="UP000229893">
    <property type="component" value="Unassembled WGS sequence"/>
</dbReference>
<proteinExistence type="predicted"/>
<dbReference type="AlphaFoldDB" id="A0A2H0N9Y4"/>
<comment type="caution">
    <text evidence="3">The sequence shown here is derived from an EMBL/GenBank/DDBJ whole genome shotgun (WGS) entry which is preliminary data.</text>
</comment>
<dbReference type="GO" id="GO:0140662">
    <property type="term" value="F:ATP-dependent protein folding chaperone"/>
    <property type="evidence" value="ECO:0007669"/>
    <property type="project" value="InterPro"/>
</dbReference>
<sequence length="419" mass="47176">MNDSIYCGLDFGTSNSAISVINESGVFLNENYIMPSLIFFPKTGGIFIGNEAIEKCINEKYKGRLIQSFKNFLSDPLFDKTRIGDYHFSLEDLISIIMKDLKENMECFLDKEIDSVVLGRPAQFSDDAERDLIAEERLINSAKLSGFKKIAIQIEPIAAALDYEFNLESEELVLVGDFGGGTSDFTIMKLSKENIKKKDRKEDIIGTSGINIAGDFFNSSIMWEKIAKHFGLGAKYESTSGKVMDVPTALLWHLREWHKLPFLDNPQDKGLINRLLMTCNNKDAIVRFKQVIDNQLGFGLFQSIDKAKCNLSQEDNSKILFTSDFFSIEERIKSNELDLIIEDELADIDEAISNLLKSVSLSNENIDSVFLTGGSSHLTQIQEIFKKRFGFNKIKRQGSGFVNVSNGLALSSLYLDFKK</sequence>
<name>A0A2H0N9Y4_9BACT</name>
<dbReference type="Pfam" id="PF00012">
    <property type="entry name" value="HSP70"/>
    <property type="match status" value="2"/>
</dbReference>
<evidence type="ECO:0000256" key="2">
    <source>
        <dbReference type="ARBA" id="ARBA00022840"/>
    </source>
</evidence>
<protein>
    <recommendedName>
        <fullName evidence="5">Hsp70 family protein</fullName>
    </recommendedName>
</protein>
<evidence type="ECO:0000313" key="3">
    <source>
        <dbReference type="EMBL" id="PIR04945.1"/>
    </source>
</evidence>
<dbReference type="InterPro" id="IPR043129">
    <property type="entry name" value="ATPase_NBD"/>
</dbReference>
<organism evidence="3 4">
    <name type="scientific">Candidatus Liptonbacteria bacterium CG11_big_fil_rev_8_21_14_0_20_35_14</name>
    <dbReference type="NCBI Taxonomy" id="1974634"/>
    <lineage>
        <taxon>Bacteria</taxon>
        <taxon>Candidatus Liptoniibacteriota</taxon>
    </lineage>
</organism>
<evidence type="ECO:0000313" key="4">
    <source>
        <dbReference type="Proteomes" id="UP000229893"/>
    </source>
</evidence>
<reference evidence="3 4" key="1">
    <citation type="submission" date="2017-09" db="EMBL/GenBank/DDBJ databases">
        <title>Depth-based differentiation of microbial function through sediment-hosted aquifers and enrichment of novel symbionts in the deep terrestrial subsurface.</title>
        <authorList>
            <person name="Probst A.J."/>
            <person name="Ladd B."/>
            <person name="Jarett J.K."/>
            <person name="Geller-Mcgrath D.E."/>
            <person name="Sieber C.M."/>
            <person name="Emerson J.B."/>
            <person name="Anantharaman K."/>
            <person name="Thomas B.C."/>
            <person name="Malmstrom R."/>
            <person name="Stieglmeier M."/>
            <person name="Klingl A."/>
            <person name="Woyke T."/>
            <person name="Ryan C.M."/>
            <person name="Banfield J.F."/>
        </authorList>
    </citation>
    <scope>NUCLEOTIDE SEQUENCE [LARGE SCALE GENOMIC DNA]</scope>
    <source>
        <strain evidence="3">CG11_big_fil_rev_8_21_14_0_20_35_14</strain>
    </source>
</reference>
<dbReference type="EMBL" id="PCWO01000027">
    <property type="protein sequence ID" value="PIR04945.1"/>
    <property type="molecule type" value="Genomic_DNA"/>
</dbReference>
<evidence type="ECO:0000256" key="1">
    <source>
        <dbReference type="ARBA" id="ARBA00022741"/>
    </source>
</evidence>
<dbReference type="Gene3D" id="3.30.420.40">
    <property type="match status" value="3"/>
</dbReference>
<dbReference type="GO" id="GO:0005524">
    <property type="term" value="F:ATP binding"/>
    <property type="evidence" value="ECO:0007669"/>
    <property type="project" value="UniProtKB-KW"/>
</dbReference>
<keyword evidence="2" id="KW-0067">ATP-binding</keyword>
<keyword evidence="1" id="KW-0547">Nucleotide-binding</keyword>
<dbReference type="PANTHER" id="PTHR19375">
    <property type="entry name" value="HEAT SHOCK PROTEIN 70KDA"/>
    <property type="match status" value="1"/>
</dbReference>